<gene>
    <name evidence="1" type="ORF">BFL38_09900</name>
</gene>
<reference evidence="1 2" key="1">
    <citation type="submission" date="2016-08" db="EMBL/GenBank/DDBJ databases">
        <title>Characterization and recognition of Brachyspira hampsonii sp. nov., a novel intestinal spirochete that is pathogenic to pigs.</title>
        <authorList>
            <person name="Mirajkar N."/>
            <person name="La T."/>
            <person name="Phillips N."/>
            <person name="Hampson D."/>
            <person name="Gebhart C."/>
        </authorList>
    </citation>
    <scope>NUCLEOTIDE SEQUENCE [LARGE SCALE GENOMIC DNA]</scope>
    <source>
        <strain evidence="1 2">P280/1</strain>
    </source>
</reference>
<dbReference type="EMBL" id="MDCO01000001">
    <property type="protein sequence ID" value="OEJ15767.1"/>
    <property type="molecule type" value="Genomic_DNA"/>
</dbReference>
<accession>A0A1E5NI73</accession>
<dbReference type="Proteomes" id="UP000095247">
    <property type="component" value="Unassembled WGS sequence"/>
</dbReference>
<sequence length="293" mass="33376">MISNTKGTILNYFGLSNTYNPFKDENALHIAEDLYFEIPYLEPFEASNYVAVSTGLLTNSLSFLNDCIFEIYDNNIKVSDLQNVIGEIGNDKYMPKEGQIFWFNKDGLRGTYFLHHSYAGKKLKIVSGRYITTSITSGVLNDMFERTVGVPSYIEEINNMIDDIKNNSSFIIKEAVTKSGTGTQRWELDWRDDLEYLQVAGYVSGNTDALLSLSSYGLYQNINDSAPFIGWFGSSSVQYYYGGEFQKSFTNWQAGLPNLKWFPIFESKPVLGIKNNSENTITAYLYFLVRYKV</sequence>
<proteinExistence type="predicted"/>
<protein>
    <submittedName>
        <fullName evidence="1">Phage tail protein</fullName>
    </submittedName>
</protein>
<dbReference type="AlphaFoldDB" id="A0A1E5NI73"/>
<name>A0A1E5NI73_9SPIR</name>
<dbReference type="RefSeq" id="WP_069725244.1">
    <property type="nucleotide sequence ID" value="NZ_MDCO01000001.1"/>
</dbReference>
<organism evidence="1 2">
    <name type="scientific">Brachyspira hampsonii</name>
    <dbReference type="NCBI Taxonomy" id="1287055"/>
    <lineage>
        <taxon>Bacteria</taxon>
        <taxon>Pseudomonadati</taxon>
        <taxon>Spirochaetota</taxon>
        <taxon>Spirochaetia</taxon>
        <taxon>Brachyspirales</taxon>
        <taxon>Brachyspiraceae</taxon>
        <taxon>Brachyspira</taxon>
    </lineage>
</organism>
<evidence type="ECO:0000313" key="1">
    <source>
        <dbReference type="EMBL" id="OEJ15767.1"/>
    </source>
</evidence>
<evidence type="ECO:0000313" key="2">
    <source>
        <dbReference type="Proteomes" id="UP000095247"/>
    </source>
</evidence>
<comment type="caution">
    <text evidence="1">The sequence shown here is derived from an EMBL/GenBank/DDBJ whole genome shotgun (WGS) entry which is preliminary data.</text>
</comment>